<organism evidence="6 7">
    <name type="scientific">Lottia gigantea</name>
    <name type="common">Giant owl limpet</name>
    <dbReference type="NCBI Taxonomy" id="225164"/>
    <lineage>
        <taxon>Eukaryota</taxon>
        <taxon>Metazoa</taxon>
        <taxon>Spiralia</taxon>
        <taxon>Lophotrochozoa</taxon>
        <taxon>Mollusca</taxon>
        <taxon>Gastropoda</taxon>
        <taxon>Patellogastropoda</taxon>
        <taxon>Lottioidea</taxon>
        <taxon>Lottiidae</taxon>
        <taxon>Lottia</taxon>
    </lineage>
</organism>
<dbReference type="STRING" id="225164.V4A2W4"/>
<evidence type="ECO:0000313" key="7">
    <source>
        <dbReference type="Proteomes" id="UP000030746"/>
    </source>
</evidence>
<dbReference type="Gene3D" id="3.60.21.10">
    <property type="match status" value="1"/>
</dbReference>
<evidence type="ECO:0000256" key="2">
    <source>
        <dbReference type="ARBA" id="ARBA00023180"/>
    </source>
</evidence>
<keyword evidence="1 3" id="KW-0732">Signal</keyword>
<dbReference type="SUPFAM" id="SSF49363">
    <property type="entry name" value="Purple acid phosphatase, N-terminal domain"/>
    <property type="match status" value="1"/>
</dbReference>
<feature type="signal peptide" evidence="3">
    <location>
        <begin position="1"/>
        <end position="20"/>
    </location>
</feature>
<dbReference type="HOGENOM" id="CLU_013387_5_0_1"/>
<feature type="domain" description="Purple acid phosphatase C-terminal" evidence="5">
    <location>
        <begin position="403"/>
        <end position="465"/>
    </location>
</feature>
<evidence type="ECO:0000259" key="5">
    <source>
        <dbReference type="Pfam" id="PF14008"/>
    </source>
</evidence>
<keyword evidence="3" id="KW-0378">Hydrolase</keyword>
<dbReference type="InterPro" id="IPR004843">
    <property type="entry name" value="Calcineurin-like_PHP"/>
</dbReference>
<dbReference type="GeneID" id="20248549"/>
<keyword evidence="7" id="KW-1185">Reference proteome</keyword>
<evidence type="ECO:0000256" key="1">
    <source>
        <dbReference type="ARBA" id="ARBA00022729"/>
    </source>
</evidence>
<dbReference type="InterPro" id="IPR029052">
    <property type="entry name" value="Metallo-depent_PP-like"/>
</dbReference>
<dbReference type="CTD" id="20248549"/>
<dbReference type="GO" id="GO:0046872">
    <property type="term" value="F:metal ion binding"/>
    <property type="evidence" value="ECO:0007669"/>
    <property type="project" value="InterPro"/>
</dbReference>
<dbReference type="Pfam" id="PF00149">
    <property type="entry name" value="Metallophos"/>
    <property type="match status" value="1"/>
</dbReference>
<feature type="chain" id="PRO_5010003317" description="Purple acid phosphatase" evidence="3">
    <location>
        <begin position="21"/>
        <end position="472"/>
    </location>
</feature>
<dbReference type="InterPro" id="IPR041792">
    <property type="entry name" value="MPP_PAP"/>
</dbReference>
<name>V4A2W4_LOTGI</name>
<evidence type="ECO:0000259" key="4">
    <source>
        <dbReference type="Pfam" id="PF00149"/>
    </source>
</evidence>
<accession>V4A2W4</accession>
<dbReference type="PANTHER" id="PTHR45867:SF3">
    <property type="entry name" value="ACID PHOSPHATASE TYPE 7"/>
    <property type="match status" value="1"/>
</dbReference>
<gene>
    <name evidence="6" type="ORF">LOTGIDRAFT_231325</name>
</gene>
<protein>
    <recommendedName>
        <fullName evidence="3">Purple acid phosphatase</fullName>
        <ecNumber evidence="3">3.1.3.2</ecNumber>
    </recommendedName>
</protein>
<comment type="catalytic activity">
    <reaction evidence="3">
        <text>a phosphate monoester + H2O = an alcohol + phosphate</text>
        <dbReference type="Rhea" id="RHEA:15017"/>
        <dbReference type="ChEBI" id="CHEBI:15377"/>
        <dbReference type="ChEBI" id="CHEBI:30879"/>
        <dbReference type="ChEBI" id="CHEBI:43474"/>
        <dbReference type="ChEBI" id="CHEBI:67140"/>
        <dbReference type="EC" id="3.1.3.2"/>
    </reaction>
</comment>
<dbReference type="KEGG" id="lgi:LOTGIDRAFT_231325"/>
<proteinExistence type="inferred from homology"/>
<dbReference type="SUPFAM" id="SSF56300">
    <property type="entry name" value="Metallo-dependent phosphatases"/>
    <property type="match status" value="1"/>
</dbReference>
<keyword evidence="2" id="KW-0325">Glycoprotein</keyword>
<dbReference type="PANTHER" id="PTHR45867">
    <property type="entry name" value="PURPLE ACID PHOSPHATASE"/>
    <property type="match status" value="1"/>
</dbReference>
<dbReference type="EMBL" id="KB201262">
    <property type="protein sequence ID" value="ESO98203.1"/>
    <property type="molecule type" value="Genomic_DNA"/>
</dbReference>
<dbReference type="EC" id="3.1.3.2" evidence="3"/>
<dbReference type="RefSeq" id="XP_009050911.1">
    <property type="nucleotide sequence ID" value="XM_009052663.1"/>
</dbReference>
<dbReference type="OMA" id="NETHAYW"/>
<comment type="similarity">
    <text evidence="3">Belongs to the metallophosphoesterase superfamily. Purple acid phosphatase family.</text>
</comment>
<dbReference type="AlphaFoldDB" id="V4A2W4"/>
<dbReference type="GO" id="GO:0003993">
    <property type="term" value="F:acid phosphatase activity"/>
    <property type="evidence" value="ECO:0007669"/>
    <property type="project" value="UniProtKB-EC"/>
</dbReference>
<evidence type="ECO:0000256" key="3">
    <source>
        <dbReference type="RuleBase" id="RU361203"/>
    </source>
</evidence>
<evidence type="ECO:0000313" key="6">
    <source>
        <dbReference type="EMBL" id="ESO98203.1"/>
    </source>
</evidence>
<dbReference type="OrthoDB" id="45007at2759"/>
<dbReference type="CDD" id="cd00839">
    <property type="entry name" value="MPP_PAPs"/>
    <property type="match status" value="1"/>
</dbReference>
<dbReference type="Pfam" id="PF14008">
    <property type="entry name" value="Metallophos_C"/>
    <property type="match status" value="1"/>
</dbReference>
<reference evidence="6 7" key="1">
    <citation type="journal article" date="2013" name="Nature">
        <title>Insights into bilaterian evolution from three spiralian genomes.</title>
        <authorList>
            <person name="Simakov O."/>
            <person name="Marletaz F."/>
            <person name="Cho S.J."/>
            <person name="Edsinger-Gonzales E."/>
            <person name="Havlak P."/>
            <person name="Hellsten U."/>
            <person name="Kuo D.H."/>
            <person name="Larsson T."/>
            <person name="Lv J."/>
            <person name="Arendt D."/>
            <person name="Savage R."/>
            <person name="Osoegawa K."/>
            <person name="de Jong P."/>
            <person name="Grimwood J."/>
            <person name="Chapman J.A."/>
            <person name="Shapiro H."/>
            <person name="Aerts A."/>
            <person name="Otillar R.P."/>
            <person name="Terry A.Y."/>
            <person name="Boore J.L."/>
            <person name="Grigoriev I.V."/>
            <person name="Lindberg D.R."/>
            <person name="Seaver E.C."/>
            <person name="Weisblat D.A."/>
            <person name="Putnam N.H."/>
            <person name="Rokhsar D.S."/>
        </authorList>
    </citation>
    <scope>NUCLEOTIDE SEQUENCE [LARGE SCALE GENOMIC DNA]</scope>
</reference>
<dbReference type="InterPro" id="IPR025733">
    <property type="entry name" value="PAPs_C"/>
</dbReference>
<feature type="domain" description="Calcineurin-like phosphoesterase" evidence="4">
    <location>
        <begin position="186"/>
        <end position="382"/>
    </location>
</feature>
<dbReference type="Proteomes" id="UP000030746">
    <property type="component" value="Unassembled WGS sequence"/>
</dbReference>
<sequence length="472" mass="53343">MESRQLFLLILLVDTGYGLGGGCILDGLGEEYSPEATALRYKEKIFIGSGPVQGVHLSLAGTNQMRITWLNPTPFQNKTFKPMCYFGNQPSNTSVESYGKAYSYPDGMFDLTLNSALLDLGALTEEMVFYRCGDSQDGFFSPIYNFTLQSTNITNSRKSLRFKSMNRFSKLSNPFDPIFDPAEPLIAVIGDHGVKRGSDTATSIAGHVKNDDVQLIVHVGDISYADKYGSNNSYIWVSYMNMQEPATSLVPYMTTVGNHERQFQFAAYLNWLGYSMPTSGSGSNFWYSFDYMGIHFVAYSSEHDLTPNSTQHTWMAQDLVKANGNRETVPWIIVYGHRPLYCTSLICAERCLDEAPVFRADLEDLLYQQHVDVVFHGHNHQYERSYPVYKEKAVQKDYINPKAPVYIVDGAAGNPELNDPSFRPGVEWRAFDDPTFYTGYVLMQPSPTELKFQYINSNKKEVVDQFVISRTN</sequence>
<dbReference type="InterPro" id="IPR008963">
    <property type="entry name" value="Purple_acid_Pase-like_N"/>
</dbReference>